<evidence type="ECO:0000313" key="1">
    <source>
        <dbReference type="EMBL" id="WUR04402.1"/>
    </source>
</evidence>
<reference evidence="1" key="1">
    <citation type="journal article" date="2024" name="BMC Genomics">
        <title>Functional annotation of a divergent genome using sequence and structure-based similarity.</title>
        <authorList>
            <person name="Svedberg D."/>
            <person name="Winiger R.R."/>
            <person name="Berg A."/>
            <person name="Sharma H."/>
            <person name="Tellgren-Roth C."/>
            <person name="Debrunner-Vossbrinck B.A."/>
            <person name="Vossbrinck C.R."/>
            <person name="Barandun J."/>
        </authorList>
    </citation>
    <scope>NUCLEOTIDE SEQUENCE</scope>
    <source>
        <strain evidence="1">Illinois isolate</strain>
    </source>
</reference>
<name>A0AAX4JEH7_9MICR</name>
<dbReference type="Proteomes" id="UP001334084">
    <property type="component" value="Chromosome 8"/>
</dbReference>
<dbReference type="GeneID" id="90542233"/>
<sequence>MFFYILSVICSEIKDIKSEILDRTEENNHYKIKNPIFPKCQNLFIEKNIRNNKQFNAPDSISTSNSRYNPYKREKGFFGEGSGSSALVKPLDLSFKSTKTENINSIAKYCQFTIEKRVEEYNNLLKQLKSLISTWEHQDSQFRDISSRLEFGNRSDQGLYYSSRAKVYPWVKNHGSIVHDYLIRILELILKSKTDQNIKILLYRQIQFIYEAMFYVQKLLPFKENYKPISIELSVYHIRLVYRLPILYRSFNFLDAFLDFCQTLKSYHNVQDPICLEILTLIEPLRRKISSDSKHLNTFIYNIDQMIVILEKAQLSN</sequence>
<protein>
    <submittedName>
        <fullName evidence="1">Uncharacterized protein</fullName>
    </submittedName>
</protein>
<dbReference type="RefSeq" id="XP_065330547.1">
    <property type="nucleotide sequence ID" value="XM_065474475.1"/>
</dbReference>
<accession>A0AAX4JEH7</accession>
<keyword evidence="2" id="KW-1185">Reference proteome</keyword>
<dbReference type="EMBL" id="CP142733">
    <property type="protein sequence ID" value="WUR04402.1"/>
    <property type="molecule type" value="Genomic_DNA"/>
</dbReference>
<dbReference type="AlphaFoldDB" id="A0AAX4JEH7"/>
<organism evidence="1 2">
    <name type="scientific">Vairimorpha necatrix</name>
    <dbReference type="NCBI Taxonomy" id="6039"/>
    <lineage>
        <taxon>Eukaryota</taxon>
        <taxon>Fungi</taxon>
        <taxon>Fungi incertae sedis</taxon>
        <taxon>Microsporidia</taxon>
        <taxon>Nosematidae</taxon>
        <taxon>Vairimorpha</taxon>
    </lineage>
</organism>
<proteinExistence type="predicted"/>
<evidence type="ECO:0000313" key="2">
    <source>
        <dbReference type="Proteomes" id="UP001334084"/>
    </source>
</evidence>
<dbReference type="KEGG" id="vnx:VNE69_08157"/>
<gene>
    <name evidence="1" type="ORF">VNE69_08157</name>
</gene>